<accession>A0ABN8AGL4</accession>
<evidence type="ECO:0000259" key="1">
    <source>
        <dbReference type="Pfam" id="PF08242"/>
    </source>
</evidence>
<evidence type="ECO:0000313" key="2">
    <source>
        <dbReference type="EMBL" id="CAG9623404.1"/>
    </source>
</evidence>
<evidence type="ECO:0000313" key="3">
    <source>
        <dbReference type="Proteomes" id="UP000789833"/>
    </source>
</evidence>
<dbReference type="Gene3D" id="3.40.50.150">
    <property type="entry name" value="Vaccinia Virus protein VP39"/>
    <property type="match status" value="1"/>
</dbReference>
<dbReference type="CDD" id="cd02440">
    <property type="entry name" value="AdoMet_MTases"/>
    <property type="match status" value="1"/>
</dbReference>
<dbReference type="Pfam" id="PF08242">
    <property type="entry name" value="Methyltransf_12"/>
    <property type="match status" value="1"/>
</dbReference>
<name>A0ABN8AGL4_9BACI</name>
<dbReference type="EMBL" id="CAKJTJ010000046">
    <property type="protein sequence ID" value="CAG9623404.1"/>
    <property type="molecule type" value="Genomic_DNA"/>
</dbReference>
<protein>
    <submittedName>
        <fullName evidence="2">Polyketide synthase PksM</fullName>
    </submittedName>
</protein>
<gene>
    <name evidence="2" type="primary">pksM</name>
    <name evidence="2" type="ORF">BACCIP111883_04215</name>
</gene>
<feature type="domain" description="Methyltransferase type 12" evidence="1">
    <location>
        <begin position="122"/>
        <end position="220"/>
    </location>
</feature>
<comment type="caution">
    <text evidence="2">The sequence shown here is derived from an EMBL/GenBank/DDBJ whole genome shotgun (WGS) entry which is preliminary data.</text>
</comment>
<dbReference type="SUPFAM" id="SSF53335">
    <property type="entry name" value="S-adenosyl-L-methionine-dependent methyltransferases"/>
    <property type="match status" value="1"/>
</dbReference>
<keyword evidence="3" id="KW-1185">Reference proteome</keyword>
<reference evidence="2 3" key="1">
    <citation type="submission" date="2021-10" db="EMBL/GenBank/DDBJ databases">
        <authorList>
            <person name="Criscuolo A."/>
        </authorList>
    </citation>
    <scope>NUCLEOTIDE SEQUENCE [LARGE SCALE GENOMIC DNA]</scope>
    <source>
        <strain evidence="3">CIP 111883</strain>
    </source>
</reference>
<sequence>MLGALPEFFPSVRWAFEFLSQEGYLKKAEDKYHVVNQSKSIKDNKNVDFKGIRNSINMIDYVLENWLDVIRGKVNPVYLFFNVKGQTLWEEYFNNSNQLYEIHNRWLSAYLSDLISEKDNVLELGSGYGSTTKTILQTYEEKKIQNFSYLATDISQILLKKLKNANESNQLSTKILNFDNVNVQVLEKYDFIIATNALHCAVNLIETLKSLKESLKETGKIILSESIRDTNSYLHQEFIFNLLPGYKYKEEEIFLMRGFLTKTEWEHSLFMAGYNNIKVYENNNGPIIAGLIVGEKM</sequence>
<dbReference type="Proteomes" id="UP000789833">
    <property type="component" value="Unassembled WGS sequence"/>
</dbReference>
<organism evidence="2 3">
    <name type="scientific">Sutcliffiella rhizosphaerae</name>
    <dbReference type="NCBI Taxonomy" id="2880967"/>
    <lineage>
        <taxon>Bacteria</taxon>
        <taxon>Bacillati</taxon>
        <taxon>Bacillota</taxon>
        <taxon>Bacilli</taxon>
        <taxon>Bacillales</taxon>
        <taxon>Bacillaceae</taxon>
        <taxon>Sutcliffiella</taxon>
    </lineage>
</organism>
<dbReference type="InterPro" id="IPR013217">
    <property type="entry name" value="Methyltransf_12"/>
</dbReference>
<dbReference type="InterPro" id="IPR029063">
    <property type="entry name" value="SAM-dependent_MTases_sf"/>
</dbReference>
<proteinExistence type="predicted"/>